<keyword evidence="2" id="KW-0067">ATP-binding</keyword>
<evidence type="ECO:0000259" key="3">
    <source>
        <dbReference type="Pfam" id="PF00733"/>
    </source>
</evidence>
<evidence type="ECO:0000256" key="2">
    <source>
        <dbReference type="ARBA" id="ARBA00022840"/>
    </source>
</evidence>
<evidence type="ECO:0000313" key="4">
    <source>
        <dbReference type="EMBL" id="KON33408.1"/>
    </source>
</evidence>
<dbReference type="GO" id="GO:0004066">
    <property type="term" value="F:asparagine synthase (glutamine-hydrolyzing) activity"/>
    <property type="evidence" value="ECO:0007669"/>
    <property type="project" value="InterPro"/>
</dbReference>
<accession>A0A0M0BXQ5</accession>
<name>A0A0M0BXQ5_9ARCH</name>
<dbReference type="AlphaFoldDB" id="A0A0M0BXQ5"/>
<dbReference type="PANTHER" id="PTHR11772:SF46">
    <property type="entry name" value="ASPARAGINE SYNTHETASE DOMAIN-CONTAINING PROTEIN"/>
    <property type="match status" value="1"/>
</dbReference>
<keyword evidence="1" id="KW-0547">Nucleotide-binding</keyword>
<dbReference type="GO" id="GO:0006529">
    <property type="term" value="P:asparagine biosynthetic process"/>
    <property type="evidence" value="ECO:0007669"/>
    <property type="project" value="InterPro"/>
</dbReference>
<dbReference type="InterPro" id="IPR014729">
    <property type="entry name" value="Rossmann-like_a/b/a_fold"/>
</dbReference>
<evidence type="ECO:0000256" key="1">
    <source>
        <dbReference type="ARBA" id="ARBA00022741"/>
    </source>
</evidence>
<dbReference type="Proteomes" id="UP000037237">
    <property type="component" value="Unassembled WGS sequence"/>
</dbReference>
<dbReference type="PANTHER" id="PTHR11772">
    <property type="entry name" value="ASPARAGINE SYNTHETASE"/>
    <property type="match status" value="1"/>
</dbReference>
<comment type="caution">
    <text evidence="4">The sequence shown here is derived from an EMBL/GenBank/DDBJ whole genome shotgun (WGS) entry which is preliminary data.</text>
</comment>
<dbReference type="Pfam" id="PF00733">
    <property type="entry name" value="Asn_synthase"/>
    <property type="match status" value="2"/>
</dbReference>
<evidence type="ECO:0000313" key="5">
    <source>
        <dbReference type="Proteomes" id="UP000037237"/>
    </source>
</evidence>
<organism evidence="4 5">
    <name type="scientific">miscellaneous Crenarchaeota group-1 archaeon SG8-32-1</name>
    <dbReference type="NCBI Taxonomy" id="1685124"/>
    <lineage>
        <taxon>Archaea</taxon>
        <taxon>Candidatus Bathyarchaeota</taxon>
        <taxon>MCG-1</taxon>
    </lineage>
</organism>
<dbReference type="InterPro" id="IPR050795">
    <property type="entry name" value="Asn_Synthetase"/>
</dbReference>
<dbReference type="GO" id="GO:0005524">
    <property type="term" value="F:ATP binding"/>
    <property type="evidence" value="ECO:0007669"/>
    <property type="project" value="UniProtKB-KW"/>
</dbReference>
<dbReference type="InterPro" id="IPR001962">
    <property type="entry name" value="Asn_synthase"/>
</dbReference>
<protein>
    <recommendedName>
        <fullName evidence="3">Asparagine synthetase domain-containing protein</fullName>
    </recommendedName>
</protein>
<dbReference type="Gene3D" id="3.40.50.620">
    <property type="entry name" value="HUPs"/>
    <property type="match status" value="1"/>
</dbReference>
<gene>
    <name evidence="4" type="ORF">AC477_01580</name>
</gene>
<sequence>MEASEKDILAKVNEVAAELRDLLEKSVIKNLTQDMLFSGGIDTSILATIVSEHKPIRGFTCTFKEANALDTKYAKLMAKRLNIEHYMNPFGEKEVFEAIPDVVKVLDSFDPMEVRNSITINIGLRFAKSYGSTKLITGDGADELFAGYHMFYRHVGNKEKLSAMLKKMWGIMAFSAGTLGKNLGIEVRQPFLDPEVQQFAMNMDPRYNVQEERGEVWGKWILRKAYEDVLPPEIRWRDKNPIEVGSGTTILPKYLAKKISDTDFAAKKKKILETDNVTIRDKEQLVYYEAYREVMGVPHAEDPDARTCPQCNSNVAENAVVCRRCGAYPITAGGRSITAENAYEEDKKQ</sequence>
<dbReference type="CDD" id="cd01991">
    <property type="entry name" value="Asn_synthase_B_C"/>
    <property type="match status" value="1"/>
</dbReference>
<dbReference type="EMBL" id="LFWU01000031">
    <property type="protein sequence ID" value="KON33408.1"/>
    <property type="molecule type" value="Genomic_DNA"/>
</dbReference>
<dbReference type="GO" id="GO:0005829">
    <property type="term" value="C:cytosol"/>
    <property type="evidence" value="ECO:0007669"/>
    <property type="project" value="TreeGrafter"/>
</dbReference>
<proteinExistence type="predicted"/>
<feature type="domain" description="Asparagine synthetase" evidence="3">
    <location>
        <begin position="18"/>
        <end position="158"/>
    </location>
</feature>
<feature type="domain" description="Asparagine synthetase" evidence="3">
    <location>
        <begin position="184"/>
        <end position="299"/>
    </location>
</feature>
<reference evidence="4 5" key="1">
    <citation type="submission" date="2015-06" db="EMBL/GenBank/DDBJ databases">
        <title>New insights into the roles of widespread benthic archaea in carbon and nitrogen cycling.</title>
        <authorList>
            <person name="Lazar C.S."/>
            <person name="Baker B.J."/>
            <person name="Seitz K.W."/>
            <person name="Hyde A.S."/>
            <person name="Dick G.J."/>
            <person name="Hinrichs K.-U."/>
            <person name="Teske A.P."/>
        </authorList>
    </citation>
    <scope>NUCLEOTIDE SEQUENCE [LARGE SCALE GENOMIC DNA]</scope>
    <source>
        <strain evidence="4">SG8-32-1</strain>
    </source>
</reference>
<dbReference type="SUPFAM" id="SSF52402">
    <property type="entry name" value="Adenine nucleotide alpha hydrolases-like"/>
    <property type="match status" value="1"/>
</dbReference>